<reference evidence="1 2" key="1">
    <citation type="journal article" date="2019" name="Sci. Rep.">
        <title>Orb-weaving spider Araneus ventricosus genome elucidates the spidroin gene catalogue.</title>
        <authorList>
            <person name="Kono N."/>
            <person name="Nakamura H."/>
            <person name="Ohtoshi R."/>
            <person name="Moran D.A.P."/>
            <person name="Shinohara A."/>
            <person name="Yoshida Y."/>
            <person name="Fujiwara M."/>
            <person name="Mori M."/>
            <person name="Tomita M."/>
            <person name="Arakawa K."/>
        </authorList>
    </citation>
    <scope>NUCLEOTIDE SEQUENCE [LARGE SCALE GENOMIC DNA]</scope>
</reference>
<evidence type="ECO:0000313" key="1">
    <source>
        <dbReference type="EMBL" id="GBM62817.1"/>
    </source>
</evidence>
<dbReference type="AlphaFoldDB" id="A0A4Y2HBZ7"/>
<protein>
    <submittedName>
        <fullName evidence="1">Uncharacterized protein</fullName>
    </submittedName>
</protein>
<organism evidence="1 2">
    <name type="scientific">Araneus ventricosus</name>
    <name type="common">Orbweaver spider</name>
    <name type="synonym">Epeira ventricosa</name>
    <dbReference type="NCBI Taxonomy" id="182803"/>
    <lineage>
        <taxon>Eukaryota</taxon>
        <taxon>Metazoa</taxon>
        <taxon>Ecdysozoa</taxon>
        <taxon>Arthropoda</taxon>
        <taxon>Chelicerata</taxon>
        <taxon>Arachnida</taxon>
        <taxon>Araneae</taxon>
        <taxon>Araneomorphae</taxon>
        <taxon>Entelegynae</taxon>
        <taxon>Araneoidea</taxon>
        <taxon>Araneidae</taxon>
        <taxon>Araneus</taxon>
    </lineage>
</organism>
<dbReference type="EMBL" id="BGPR01001836">
    <property type="protein sequence ID" value="GBM62817.1"/>
    <property type="molecule type" value="Genomic_DNA"/>
</dbReference>
<sequence length="161" mass="18319">MGVNFDCTSPYKDYVRESQLTQSPAPCLTRTATRASDVTNEQPPDDKYKRALWNCSLECCLWNEYRSTWPGNWANMEIDLLMTRAWFKSSARVILHNCMKLQADEVVIARFFIGDEDLSKNVYATGESSVCGLVHRDKVRYPSKTLASETDGLPPPVYGEH</sequence>
<comment type="caution">
    <text evidence="1">The sequence shown here is derived from an EMBL/GenBank/DDBJ whole genome shotgun (WGS) entry which is preliminary data.</text>
</comment>
<proteinExistence type="predicted"/>
<dbReference type="Proteomes" id="UP000499080">
    <property type="component" value="Unassembled WGS sequence"/>
</dbReference>
<keyword evidence="2" id="KW-1185">Reference proteome</keyword>
<gene>
    <name evidence="1" type="ORF">AVEN_212162_1</name>
</gene>
<name>A0A4Y2HBZ7_ARAVE</name>
<evidence type="ECO:0000313" key="2">
    <source>
        <dbReference type="Proteomes" id="UP000499080"/>
    </source>
</evidence>
<accession>A0A4Y2HBZ7</accession>